<dbReference type="InterPro" id="IPR025951">
    <property type="entry name" value="GXWXG_dom"/>
</dbReference>
<reference evidence="3 4" key="1">
    <citation type="submission" date="2017-04" db="EMBL/GenBank/DDBJ databases">
        <authorList>
            <person name="Afonso C.L."/>
            <person name="Miller P.J."/>
            <person name="Scott M.A."/>
            <person name="Spackman E."/>
            <person name="Goraichik I."/>
            <person name="Dimitrov K.M."/>
            <person name="Suarez D.L."/>
            <person name="Swayne D.E."/>
        </authorList>
    </citation>
    <scope>NUCLEOTIDE SEQUENCE [LARGE SCALE GENOMIC DNA]</scope>
    <source>
        <strain evidence="3">LMG 28154</strain>
    </source>
</reference>
<sequence length="116" mass="13081">MQGNWTGGVFNTGHPGELMLAQMRWCGKNFNSVEDVAPIVCRDEQGHRIVSEAMGAARLRMISAPGESAPTAAMVYDKHPIIDYFKRLDDDTVLGVMDRKGDAFPLYFYLQRWRGE</sequence>
<accession>A0A238H4S3</accession>
<feature type="domain" description="DUF4334" evidence="2">
    <location>
        <begin position="55"/>
        <end position="112"/>
    </location>
</feature>
<dbReference type="Pfam" id="PF14232">
    <property type="entry name" value="DUF4334"/>
    <property type="match status" value="1"/>
</dbReference>
<dbReference type="Pfam" id="PF14231">
    <property type="entry name" value="GXWXG"/>
    <property type="match status" value="1"/>
</dbReference>
<dbReference type="InterPro" id="IPR025568">
    <property type="entry name" value="DUF4334"/>
</dbReference>
<evidence type="ECO:0000313" key="3">
    <source>
        <dbReference type="EMBL" id="SMG00238.1"/>
    </source>
</evidence>
<evidence type="ECO:0000313" key="4">
    <source>
        <dbReference type="Proteomes" id="UP000198460"/>
    </source>
</evidence>
<dbReference type="AlphaFoldDB" id="A0A238H4S3"/>
<dbReference type="EMBL" id="FXAN01000051">
    <property type="protein sequence ID" value="SMG00238.1"/>
    <property type="molecule type" value="Genomic_DNA"/>
</dbReference>
<organism evidence="3 4">
    <name type="scientific">Burkholderia singularis</name>
    <dbReference type="NCBI Taxonomy" id="1503053"/>
    <lineage>
        <taxon>Bacteria</taxon>
        <taxon>Pseudomonadati</taxon>
        <taxon>Pseudomonadota</taxon>
        <taxon>Betaproteobacteria</taxon>
        <taxon>Burkholderiales</taxon>
        <taxon>Burkholderiaceae</taxon>
        <taxon>Burkholderia</taxon>
        <taxon>pseudomallei group</taxon>
    </lineage>
</organism>
<evidence type="ECO:0008006" key="5">
    <source>
        <dbReference type="Google" id="ProtNLM"/>
    </source>
</evidence>
<proteinExistence type="predicted"/>
<name>A0A238H4S3_9BURK</name>
<protein>
    <recommendedName>
        <fullName evidence="5">DUF4334 domain-containing protein</fullName>
    </recommendedName>
</protein>
<dbReference type="Proteomes" id="UP000198460">
    <property type="component" value="Unassembled WGS sequence"/>
</dbReference>
<dbReference type="Gene3D" id="2.40.128.580">
    <property type="entry name" value="GXWXG domain"/>
    <property type="match status" value="1"/>
</dbReference>
<evidence type="ECO:0000259" key="2">
    <source>
        <dbReference type="Pfam" id="PF14232"/>
    </source>
</evidence>
<gene>
    <name evidence="3" type="ORF">BSIN_3306</name>
</gene>
<evidence type="ECO:0000259" key="1">
    <source>
        <dbReference type="Pfam" id="PF14231"/>
    </source>
</evidence>
<feature type="domain" description="GXWXG" evidence="1">
    <location>
        <begin position="1"/>
        <end position="46"/>
    </location>
</feature>